<dbReference type="Proteomes" id="UP000199668">
    <property type="component" value="Unassembled WGS sequence"/>
</dbReference>
<accession>A0A1I4JFY7</accession>
<gene>
    <name evidence="2" type="ORF">SAMN04488054_103142</name>
</gene>
<protein>
    <submittedName>
        <fullName evidence="2">Uncharacterized protein</fullName>
    </submittedName>
</protein>
<name>A0A1I4JFY7_9BACI</name>
<dbReference type="EMBL" id="FOTY01000003">
    <property type="protein sequence ID" value="SFL65479.1"/>
    <property type="molecule type" value="Genomic_DNA"/>
</dbReference>
<sequence>MKQTHLFQGAVFFILFLFILTGAWMADRYVEQKRMEAFYTYPENTETILLSDETMEKDTFAPREYVKIKSLSG</sequence>
<keyword evidence="1" id="KW-1133">Transmembrane helix</keyword>
<reference evidence="2 3" key="1">
    <citation type="submission" date="2016-10" db="EMBL/GenBank/DDBJ databases">
        <authorList>
            <person name="de Groot N.N."/>
        </authorList>
    </citation>
    <scope>NUCLEOTIDE SEQUENCE [LARGE SCALE GENOMIC DNA]</scope>
    <source>
        <strain evidence="2 3">CGMCC 1.6134</strain>
    </source>
</reference>
<organism evidence="2 3">
    <name type="scientific">Salibacterium qingdaonense</name>
    <dbReference type="NCBI Taxonomy" id="266892"/>
    <lineage>
        <taxon>Bacteria</taxon>
        <taxon>Bacillati</taxon>
        <taxon>Bacillota</taxon>
        <taxon>Bacilli</taxon>
        <taxon>Bacillales</taxon>
        <taxon>Bacillaceae</taxon>
    </lineage>
</organism>
<dbReference type="STRING" id="266892.SAMN04488054_103142"/>
<evidence type="ECO:0000256" key="1">
    <source>
        <dbReference type="SAM" id="Phobius"/>
    </source>
</evidence>
<proteinExistence type="predicted"/>
<feature type="transmembrane region" description="Helical" evidence="1">
    <location>
        <begin position="6"/>
        <end position="26"/>
    </location>
</feature>
<keyword evidence="1" id="KW-0472">Membrane</keyword>
<dbReference type="RefSeq" id="WP_090925706.1">
    <property type="nucleotide sequence ID" value="NZ_FOTY01000003.1"/>
</dbReference>
<keyword evidence="3" id="KW-1185">Reference proteome</keyword>
<dbReference type="OrthoDB" id="2950416at2"/>
<evidence type="ECO:0000313" key="2">
    <source>
        <dbReference type="EMBL" id="SFL65479.1"/>
    </source>
</evidence>
<dbReference type="AlphaFoldDB" id="A0A1I4JFY7"/>
<evidence type="ECO:0000313" key="3">
    <source>
        <dbReference type="Proteomes" id="UP000199668"/>
    </source>
</evidence>
<keyword evidence="1" id="KW-0812">Transmembrane</keyword>